<dbReference type="RefSeq" id="XP_001837672.2">
    <property type="nucleotide sequence ID" value="XM_001837620.2"/>
</dbReference>
<evidence type="ECO:0000256" key="1">
    <source>
        <dbReference type="SAM" id="Coils"/>
    </source>
</evidence>
<feature type="compositionally biased region" description="Polar residues" evidence="2">
    <location>
        <begin position="122"/>
        <end position="144"/>
    </location>
</feature>
<accession>A8NZG3</accession>
<dbReference type="AlphaFoldDB" id="A8NZG3"/>
<feature type="compositionally biased region" description="Low complexity" evidence="2">
    <location>
        <begin position="357"/>
        <end position="386"/>
    </location>
</feature>
<gene>
    <name evidence="3" type="ORF">CC1G_08685</name>
</gene>
<feature type="compositionally biased region" description="Basic residues" evidence="2">
    <location>
        <begin position="394"/>
        <end position="406"/>
    </location>
</feature>
<feature type="compositionally biased region" description="Basic and acidic residues" evidence="2">
    <location>
        <begin position="145"/>
        <end position="200"/>
    </location>
</feature>
<evidence type="ECO:0000313" key="3">
    <source>
        <dbReference type="EMBL" id="EAU84144.2"/>
    </source>
</evidence>
<feature type="coiled-coil region" evidence="1">
    <location>
        <begin position="7"/>
        <end position="62"/>
    </location>
</feature>
<dbReference type="EMBL" id="AACS02000006">
    <property type="protein sequence ID" value="EAU84144.2"/>
    <property type="molecule type" value="Genomic_DNA"/>
</dbReference>
<dbReference type="Proteomes" id="UP000001861">
    <property type="component" value="Unassembled WGS sequence"/>
</dbReference>
<feature type="compositionally biased region" description="Basic and acidic residues" evidence="2">
    <location>
        <begin position="343"/>
        <end position="356"/>
    </location>
</feature>
<organism evidence="3 4">
    <name type="scientific">Coprinopsis cinerea (strain Okayama-7 / 130 / ATCC MYA-4618 / FGSC 9003)</name>
    <name type="common">Inky cap fungus</name>
    <name type="synonym">Hormographiella aspergillata</name>
    <dbReference type="NCBI Taxonomy" id="240176"/>
    <lineage>
        <taxon>Eukaryota</taxon>
        <taxon>Fungi</taxon>
        <taxon>Dikarya</taxon>
        <taxon>Basidiomycota</taxon>
        <taxon>Agaricomycotina</taxon>
        <taxon>Agaricomycetes</taxon>
        <taxon>Agaricomycetidae</taxon>
        <taxon>Agaricales</taxon>
        <taxon>Agaricineae</taxon>
        <taxon>Psathyrellaceae</taxon>
        <taxon>Coprinopsis</taxon>
    </lineage>
</organism>
<dbReference type="VEuPathDB" id="FungiDB:CC1G_08685"/>
<proteinExistence type="predicted"/>
<keyword evidence="4" id="KW-1185">Reference proteome</keyword>
<dbReference type="GeneID" id="6014234"/>
<protein>
    <submittedName>
        <fullName evidence="3">Uncharacterized protein</fullName>
    </submittedName>
</protein>
<reference evidence="3 4" key="1">
    <citation type="journal article" date="2010" name="Proc. Natl. Acad. Sci. U.S.A.">
        <title>Insights into evolution of multicellular fungi from the assembled chromosomes of the mushroom Coprinopsis cinerea (Coprinus cinereus).</title>
        <authorList>
            <person name="Stajich J.E."/>
            <person name="Wilke S.K."/>
            <person name="Ahren D."/>
            <person name="Au C.H."/>
            <person name="Birren B.W."/>
            <person name="Borodovsky M."/>
            <person name="Burns C."/>
            <person name="Canback B."/>
            <person name="Casselton L.A."/>
            <person name="Cheng C.K."/>
            <person name="Deng J."/>
            <person name="Dietrich F.S."/>
            <person name="Fargo D.C."/>
            <person name="Farman M.L."/>
            <person name="Gathman A.C."/>
            <person name="Goldberg J."/>
            <person name="Guigo R."/>
            <person name="Hoegger P.J."/>
            <person name="Hooker J.B."/>
            <person name="Huggins A."/>
            <person name="James T.Y."/>
            <person name="Kamada T."/>
            <person name="Kilaru S."/>
            <person name="Kodira C."/>
            <person name="Kues U."/>
            <person name="Kupfer D."/>
            <person name="Kwan H.S."/>
            <person name="Lomsadze A."/>
            <person name="Li W."/>
            <person name="Lilly W.W."/>
            <person name="Ma L.J."/>
            <person name="Mackey A.J."/>
            <person name="Manning G."/>
            <person name="Martin F."/>
            <person name="Muraguchi H."/>
            <person name="Natvig D.O."/>
            <person name="Palmerini H."/>
            <person name="Ramesh M.A."/>
            <person name="Rehmeyer C.J."/>
            <person name="Roe B.A."/>
            <person name="Shenoy N."/>
            <person name="Stanke M."/>
            <person name="Ter-Hovhannisyan V."/>
            <person name="Tunlid A."/>
            <person name="Velagapudi R."/>
            <person name="Vision T.J."/>
            <person name="Zeng Q."/>
            <person name="Zolan M.E."/>
            <person name="Pukkila P.J."/>
        </authorList>
    </citation>
    <scope>NUCLEOTIDE SEQUENCE [LARGE SCALE GENOMIC DNA]</scope>
    <source>
        <strain evidence="4">Okayama-7 / 130 / ATCC MYA-4618 / FGSC 9003</strain>
    </source>
</reference>
<dbReference type="HOGENOM" id="CLU_677954_0_0_1"/>
<feature type="compositionally biased region" description="Polar residues" evidence="2">
    <location>
        <begin position="277"/>
        <end position="295"/>
    </location>
</feature>
<name>A8NZG3_COPC7</name>
<feature type="compositionally biased region" description="Basic and acidic residues" evidence="2">
    <location>
        <begin position="314"/>
        <end position="331"/>
    </location>
</feature>
<sequence length="406" mass="45074">MRQQEVIDHLHREIKHLHQQIQEIREDKRSLRREKGILEETIKRLEKEKAELIVNLIEARKLNPQGVGTEAQTQIQVYEIGRNQGDTNSKNPHHHGQSQSQSNSNKPKANRNKRSQKSSSNWTHQGNDGTKGQNNAPLQTSSENGYHRARTEEPHRSSKAKGKEKEIPTEPRADRDRAHHHGEYRNGGNRDGDGGHDAHDRRPHSSHSGTQPQQPARPDGGILDSRFHGSGIPKFRTSSFAGSSSSKRVVYGPEDLIPVPEFKFDHFPPSLMPAASRGNQPHNTTNAASSSSVRGRSQPPPLPIRPNITHLKRPRTEPESREKAHNNHPIDHNSSSLPPSKYRKVEQSQKGRKEDASSTSSSSSRSVISISSSCSSESSSSSSSSSNGCQSDKPKKKKKGKKKGKG</sequence>
<evidence type="ECO:0000313" key="4">
    <source>
        <dbReference type="Proteomes" id="UP000001861"/>
    </source>
</evidence>
<comment type="caution">
    <text evidence="3">The sequence shown here is derived from an EMBL/GenBank/DDBJ whole genome shotgun (WGS) entry which is preliminary data.</text>
</comment>
<keyword evidence="1" id="KW-0175">Coiled coil</keyword>
<feature type="region of interest" description="Disordered" evidence="2">
    <location>
        <begin position="83"/>
        <end position="406"/>
    </location>
</feature>
<evidence type="ECO:0000256" key="2">
    <source>
        <dbReference type="SAM" id="MobiDB-lite"/>
    </source>
</evidence>
<dbReference type="KEGG" id="cci:CC1G_08685"/>
<dbReference type="InParanoid" id="A8NZG3"/>